<organism evidence="3 4">
    <name type="scientific">Trichinella pseudospiralis</name>
    <name type="common">Parasitic roundworm</name>
    <dbReference type="NCBI Taxonomy" id="6337"/>
    <lineage>
        <taxon>Eukaryota</taxon>
        <taxon>Metazoa</taxon>
        <taxon>Ecdysozoa</taxon>
        <taxon>Nematoda</taxon>
        <taxon>Enoplea</taxon>
        <taxon>Dorylaimia</taxon>
        <taxon>Trichinellida</taxon>
        <taxon>Trichinellidae</taxon>
        <taxon>Trichinella</taxon>
    </lineage>
</organism>
<dbReference type="PANTHER" id="PTHR12463">
    <property type="entry name" value="OXYGENASE-RELATED"/>
    <property type="match status" value="1"/>
</dbReference>
<keyword evidence="3" id="KW-0223">Dioxygenase</keyword>
<dbReference type="InterPro" id="IPR005123">
    <property type="entry name" value="Oxoglu/Fe-dep_dioxygenase_dom"/>
</dbReference>
<evidence type="ECO:0000256" key="1">
    <source>
        <dbReference type="ARBA" id="ARBA00001954"/>
    </source>
</evidence>
<keyword evidence="2" id="KW-0479">Metal-binding</keyword>
<keyword evidence="2" id="KW-0560">Oxidoreductase</keyword>
<gene>
    <name evidence="3" type="primary">ALKBH4</name>
    <name evidence="3" type="ORF">T4D_12896</name>
</gene>
<evidence type="ECO:0000313" key="3">
    <source>
        <dbReference type="EMBL" id="KRY92400.1"/>
    </source>
</evidence>
<comment type="caution">
    <text evidence="3">The sequence shown here is derived from an EMBL/GenBank/DDBJ whole genome shotgun (WGS) entry which is preliminary data.</text>
</comment>
<dbReference type="InterPro" id="IPR037151">
    <property type="entry name" value="AlkB-like_sf"/>
</dbReference>
<proteinExistence type="inferred from homology"/>
<dbReference type="SUPFAM" id="SSF51197">
    <property type="entry name" value="Clavaminate synthase-like"/>
    <property type="match status" value="1"/>
</dbReference>
<dbReference type="AlphaFoldDB" id="A0A0V1G2A1"/>
<reference evidence="3 4" key="1">
    <citation type="submission" date="2015-01" db="EMBL/GenBank/DDBJ databases">
        <title>Evolution of Trichinella species and genotypes.</title>
        <authorList>
            <person name="Korhonen P.K."/>
            <person name="Edoardo P."/>
            <person name="Giuseppe L.R."/>
            <person name="Gasser R.B."/>
        </authorList>
    </citation>
    <scope>NUCLEOTIDE SEQUENCE [LARGE SCALE GENOMIC DNA]</scope>
    <source>
        <strain evidence="3">ISS470</strain>
    </source>
</reference>
<dbReference type="Gene3D" id="2.60.120.590">
    <property type="entry name" value="Alpha-ketoglutarate-dependent dioxygenase AlkB-like"/>
    <property type="match status" value="1"/>
</dbReference>
<dbReference type="PROSITE" id="PS51471">
    <property type="entry name" value="FE2OG_OXY"/>
    <property type="match status" value="1"/>
</dbReference>
<dbReference type="OrthoDB" id="442860at2759"/>
<keyword evidence="4" id="KW-1185">Reference proteome</keyword>
<dbReference type="GO" id="GO:0070988">
    <property type="term" value="P:demethylation"/>
    <property type="evidence" value="ECO:0007669"/>
    <property type="project" value="InterPro"/>
</dbReference>
<dbReference type="PANTHER" id="PTHR12463:SF0">
    <property type="entry name" value="ALPHA-KETOGLUTARATE-DEPENDENT DIOXYGENASE ALKB HOMOLOG 4"/>
    <property type="match status" value="1"/>
</dbReference>
<evidence type="ECO:0000313" key="4">
    <source>
        <dbReference type="Proteomes" id="UP000054995"/>
    </source>
</evidence>
<comment type="similarity">
    <text evidence="2">Belongs to the iron/ascorbate-dependent oxidoreductase family.</text>
</comment>
<comment type="cofactor">
    <cofactor evidence="1">
        <name>Fe(2+)</name>
        <dbReference type="ChEBI" id="CHEBI:29033"/>
    </cofactor>
</comment>
<dbReference type="EMBL" id="JYDT01000007">
    <property type="protein sequence ID" value="KRY92400.1"/>
    <property type="molecule type" value="Genomic_DNA"/>
</dbReference>
<dbReference type="GO" id="GO:0032451">
    <property type="term" value="F:demethylase activity"/>
    <property type="evidence" value="ECO:0007669"/>
    <property type="project" value="TreeGrafter"/>
</dbReference>
<evidence type="ECO:0000256" key="2">
    <source>
        <dbReference type="RuleBase" id="RU003682"/>
    </source>
</evidence>
<dbReference type="GO" id="GO:0051213">
    <property type="term" value="F:dioxygenase activity"/>
    <property type="evidence" value="ECO:0007669"/>
    <property type="project" value="UniProtKB-KW"/>
</dbReference>
<accession>A0A0V1G2A1</accession>
<protein>
    <submittedName>
        <fullName evidence="3">Alpha-ketoglutarate-dependent dioxygenase alkB-like protein 4</fullName>
    </submittedName>
</protein>
<dbReference type="GO" id="GO:0046872">
    <property type="term" value="F:metal ion binding"/>
    <property type="evidence" value="ECO:0007669"/>
    <property type="project" value="UniProtKB-KW"/>
</dbReference>
<name>A0A0V1G2A1_TRIPS</name>
<keyword evidence="2" id="KW-0408">Iron</keyword>
<sequence>MTNLTSLNAEYRKIISFNFCHNFKFLFKFFTIAYERFKGIICILNSTDYRLTKLQMARFNKNMINRSVQSRNINLVDENEKLKLFAIFYDKLRMTKKMAESVGEQICGCKGIRFCRLCENTDRVKNLKRERCLDCKKYRIFIYCRKCDSLGHSLTSEMHSVEQLIELYNNFHDLVQGNFDCFACETVKVVENFLTEDEEASLLKSISQNAWQVSQSGRRKQDYGPKVNFKKRKIKYHTPNQRDTLPGYFAFLFERMKRLEFLQDFAAVQVTNLEYCSERGSWIEFHTDDQWAWGERIVTCSLCSDSVMSFLQEENNSLIHVPLLKRSLICISGHMRHQLKHAILPGHIVGTRIAITVREKSDRLQL</sequence>
<dbReference type="Proteomes" id="UP000054995">
    <property type="component" value="Unassembled WGS sequence"/>
</dbReference>
<dbReference type="InterPro" id="IPR032857">
    <property type="entry name" value="ALKBH4"/>
</dbReference>